<dbReference type="Proteomes" id="UP000316560">
    <property type="component" value="Unassembled WGS sequence"/>
</dbReference>
<dbReference type="GO" id="GO:0004375">
    <property type="term" value="F:glycine dehydrogenase (decarboxylating) activity"/>
    <property type="evidence" value="ECO:0007669"/>
    <property type="project" value="InterPro"/>
</dbReference>
<dbReference type="NCBIfam" id="NF001696">
    <property type="entry name" value="PRK00451.1"/>
    <property type="match status" value="1"/>
</dbReference>
<dbReference type="OrthoDB" id="9801272at2"/>
<dbReference type="EMBL" id="VFRA01000001">
    <property type="protein sequence ID" value="TQO19799.1"/>
    <property type="molecule type" value="Genomic_DNA"/>
</dbReference>
<dbReference type="InterPro" id="IPR023010">
    <property type="entry name" value="GcvPA"/>
</dbReference>
<dbReference type="InterPro" id="IPR049315">
    <property type="entry name" value="GDC-P_N"/>
</dbReference>
<evidence type="ECO:0000313" key="3">
    <source>
        <dbReference type="EMBL" id="TQO19799.1"/>
    </source>
</evidence>
<dbReference type="InterPro" id="IPR015424">
    <property type="entry name" value="PyrdxlP-dep_Trfase"/>
</dbReference>
<dbReference type="GO" id="GO:0009116">
    <property type="term" value="P:nucleoside metabolic process"/>
    <property type="evidence" value="ECO:0007669"/>
    <property type="project" value="InterPro"/>
</dbReference>
<dbReference type="AlphaFoldDB" id="A0A8H2K6G1"/>
<dbReference type="SUPFAM" id="SSF53383">
    <property type="entry name" value="PLP-dependent transferases"/>
    <property type="match status" value="1"/>
</dbReference>
<comment type="caution">
    <text evidence="3">The sequence shown here is derived from an EMBL/GenBank/DDBJ whole genome shotgun (WGS) entry which is preliminary data.</text>
</comment>
<evidence type="ECO:0000313" key="4">
    <source>
        <dbReference type="Proteomes" id="UP000316560"/>
    </source>
</evidence>
<sequence length="468" mass="50240">MSPLTPHPYMGNSTETAHARMLSAVGASSVEELFEQIPADHYGTQGITLPDGIVSEAELERHVDGILRSNANTRDHLSFLGAGSWQHYIPAVCDEIAGRSEFLTSVWGTPSSDHGRNQAWFEFSSQLGELLDLEFVGLPVYSWGSAGGNALRMAARLTGRNRVIVTAAIDPERRAVIESYCGKQGSARALEILDLGYDPATGQVDLDDLAAKLDDSIAAVYIDTPNHLGVFETQAAEITTRVHAVGAEMIVGTDPLSLGIVAPPASYGADIVIGSTQPLGVPLNAGGGVGGFIATRDEERYAREFPTLQVSLTDTLVAGERAFGLTLFGQSSYGSREEANDWTGNSVYLWAIRNTVYMALMGPAGFSEIGSTIISNAHETAQRLSAIDGVTVRFPSEYFKEFVIDFNDTGLTVADINKRLLADGIFGGKDLSVDFPELGQSALYCVTEVHSESDIDRLTSSLRKAVQR</sequence>
<proteinExistence type="predicted"/>
<accession>A0A8H2K6G1</accession>
<organism evidence="3 4">
    <name type="scientific">Rhodoglobus vestalii</name>
    <dbReference type="NCBI Taxonomy" id="193384"/>
    <lineage>
        <taxon>Bacteria</taxon>
        <taxon>Bacillati</taxon>
        <taxon>Actinomycetota</taxon>
        <taxon>Actinomycetes</taxon>
        <taxon>Micrococcales</taxon>
        <taxon>Microbacteriaceae</taxon>
        <taxon>Rhodoglobus</taxon>
    </lineage>
</organism>
<gene>
    <name evidence="3" type="ORF">FB472_1377</name>
</gene>
<protein>
    <submittedName>
        <fullName evidence="3">Glycine dehydrogenase subunit 1</fullName>
    </submittedName>
</protein>
<evidence type="ECO:0000256" key="1">
    <source>
        <dbReference type="ARBA" id="ARBA00023002"/>
    </source>
</evidence>
<reference evidence="3 4" key="1">
    <citation type="submission" date="2019-06" db="EMBL/GenBank/DDBJ databases">
        <title>Sequencing the genomes of 1000 actinobacteria strains.</title>
        <authorList>
            <person name="Klenk H.-P."/>
        </authorList>
    </citation>
    <scope>NUCLEOTIDE SEQUENCE [LARGE SCALE GENOMIC DNA]</scope>
    <source>
        <strain evidence="3 4">DSM 21947</strain>
    </source>
</reference>
<dbReference type="RefSeq" id="WP_141990244.1">
    <property type="nucleotide sequence ID" value="NZ_VFRA01000001.1"/>
</dbReference>
<dbReference type="PANTHER" id="PTHR42806:SF1">
    <property type="entry name" value="GLYCINE DEHYDROGENASE (DECARBOXYLATING)"/>
    <property type="match status" value="1"/>
</dbReference>
<keyword evidence="1" id="KW-0560">Oxidoreductase</keyword>
<feature type="domain" description="Glycine cleavage system P-protein N-terminal" evidence="2">
    <location>
        <begin position="9"/>
        <end position="458"/>
    </location>
</feature>
<dbReference type="Gene3D" id="3.90.1150.10">
    <property type="entry name" value="Aspartate Aminotransferase, domain 1"/>
    <property type="match status" value="1"/>
</dbReference>
<dbReference type="Gene3D" id="3.40.640.10">
    <property type="entry name" value="Type I PLP-dependent aspartate aminotransferase-like (Major domain)"/>
    <property type="match status" value="1"/>
</dbReference>
<dbReference type="InterPro" id="IPR015421">
    <property type="entry name" value="PyrdxlP-dep_Trfase_major"/>
</dbReference>
<dbReference type="Pfam" id="PF02347">
    <property type="entry name" value="GDC-P"/>
    <property type="match status" value="1"/>
</dbReference>
<dbReference type="PANTHER" id="PTHR42806">
    <property type="entry name" value="GLYCINE CLEAVAGE SYSTEM P-PROTEIN"/>
    <property type="match status" value="1"/>
</dbReference>
<dbReference type="InterPro" id="IPR015422">
    <property type="entry name" value="PyrdxlP-dep_Trfase_small"/>
</dbReference>
<evidence type="ECO:0000259" key="2">
    <source>
        <dbReference type="Pfam" id="PF02347"/>
    </source>
</evidence>
<name>A0A8H2K6G1_9MICO</name>
<keyword evidence="4" id="KW-1185">Reference proteome</keyword>